<dbReference type="Pfam" id="PF03184">
    <property type="entry name" value="DDE_1"/>
    <property type="match status" value="1"/>
</dbReference>
<feature type="domain" description="DDE-1" evidence="1">
    <location>
        <begin position="17"/>
        <end position="80"/>
    </location>
</feature>
<dbReference type="OrthoDB" id="6486159at2759"/>
<comment type="caution">
    <text evidence="2">The sequence shown here is derived from an EMBL/GenBank/DDBJ whole genome shotgun (WGS) entry which is preliminary data.</text>
</comment>
<gene>
    <name evidence="2" type="primary">POGK</name>
    <name evidence="2" type="ORF">NPIL_423551</name>
</gene>
<dbReference type="AlphaFoldDB" id="A0A8X6UQ24"/>
<evidence type="ECO:0000313" key="3">
    <source>
        <dbReference type="Proteomes" id="UP000887013"/>
    </source>
</evidence>
<name>A0A8X6UQ24_NEPPI</name>
<proteinExistence type="predicted"/>
<keyword evidence="3" id="KW-1185">Reference proteome</keyword>
<dbReference type="Proteomes" id="UP000887013">
    <property type="component" value="Unassembled WGS sequence"/>
</dbReference>
<evidence type="ECO:0000313" key="2">
    <source>
        <dbReference type="EMBL" id="GFU38263.1"/>
    </source>
</evidence>
<dbReference type="GO" id="GO:0003676">
    <property type="term" value="F:nucleic acid binding"/>
    <property type="evidence" value="ECO:0007669"/>
    <property type="project" value="InterPro"/>
</dbReference>
<sequence>MCLGVSSGWCRKNAFKLRLDSFRCNRMPSNQKELRQIKLDLVIIPGDMTHLLQPSDISDNKPMKEAIRRKWNAWLSDGNRT</sequence>
<organism evidence="2 3">
    <name type="scientific">Nephila pilipes</name>
    <name type="common">Giant wood spider</name>
    <name type="synonym">Nephila maculata</name>
    <dbReference type="NCBI Taxonomy" id="299642"/>
    <lineage>
        <taxon>Eukaryota</taxon>
        <taxon>Metazoa</taxon>
        <taxon>Ecdysozoa</taxon>
        <taxon>Arthropoda</taxon>
        <taxon>Chelicerata</taxon>
        <taxon>Arachnida</taxon>
        <taxon>Araneae</taxon>
        <taxon>Araneomorphae</taxon>
        <taxon>Entelegynae</taxon>
        <taxon>Araneoidea</taxon>
        <taxon>Nephilidae</taxon>
        <taxon>Nephila</taxon>
    </lineage>
</organism>
<dbReference type="InterPro" id="IPR004875">
    <property type="entry name" value="DDE_SF_endonuclease_dom"/>
</dbReference>
<protein>
    <submittedName>
        <fullName evidence="2">Pogo transposable element with KRAB domain</fullName>
    </submittedName>
</protein>
<dbReference type="EMBL" id="BMAW01084345">
    <property type="protein sequence ID" value="GFU38263.1"/>
    <property type="molecule type" value="Genomic_DNA"/>
</dbReference>
<reference evidence="2" key="1">
    <citation type="submission" date="2020-08" db="EMBL/GenBank/DDBJ databases">
        <title>Multicomponent nature underlies the extraordinary mechanical properties of spider dragline silk.</title>
        <authorList>
            <person name="Kono N."/>
            <person name="Nakamura H."/>
            <person name="Mori M."/>
            <person name="Yoshida Y."/>
            <person name="Ohtoshi R."/>
            <person name="Malay A.D."/>
            <person name="Moran D.A.P."/>
            <person name="Tomita M."/>
            <person name="Numata K."/>
            <person name="Arakawa K."/>
        </authorList>
    </citation>
    <scope>NUCLEOTIDE SEQUENCE</scope>
</reference>
<accession>A0A8X6UQ24</accession>
<evidence type="ECO:0000259" key="1">
    <source>
        <dbReference type="Pfam" id="PF03184"/>
    </source>
</evidence>